<dbReference type="HOGENOM" id="CLU_093522_3_1_1"/>
<organism evidence="2 3">
    <name type="scientific">Bipolaris victoriae (strain FI3)</name>
    <name type="common">Victoria blight of oats agent</name>
    <name type="synonym">Cochliobolus victoriae</name>
    <dbReference type="NCBI Taxonomy" id="930091"/>
    <lineage>
        <taxon>Eukaryota</taxon>
        <taxon>Fungi</taxon>
        <taxon>Dikarya</taxon>
        <taxon>Ascomycota</taxon>
        <taxon>Pezizomycotina</taxon>
        <taxon>Dothideomycetes</taxon>
        <taxon>Pleosporomycetidae</taxon>
        <taxon>Pleosporales</taxon>
        <taxon>Pleosporineae</taxon>
        <taxon>Pleosporaceae</taxon>
        <taxon>Bipolaris</taxon>
    </lineage>
</organism>
<dbReference type="PANTHER" id="PTHR39474:SF1">
    <property type="entry name" value="FUNGAL SPECIFIC TRANSCRIPTION FACTOR"/>
    <property type="match status" value="1"/>
</dbReference>
<name>W7ECY8_BIPV3</name>
<feature type="compositionally biased region" description="Polar residues" evidence="1">
    <location>
        <begin position="15"/>
        <end position="30"/>
    </location>
</feature>
<dbReference type="PANTHER" id="PTHR39474">
    <property type="entry name" value="UNNAMED PRODUCT"/>
    <property type="match status" value="1"/>
</dbReference>
<dbReference type="AlphaFoldDB" id="W7ECY8"/>
<evidence type="ECO:0000313" key="2">
    <source>
        <dbReference type="EMBL" id="EUN26026.1"/>
    </source>
</evidence>
<protein>
    <submittedName>
        <fullName evidence="2">Uncharacterized protein</fullName>
    </submittedName>
</protein>
<keyword evidence="3" id="KW-1185">Reference proteome</keyword>
<evidence type="ECO:0000313" key="3">
    <source>
        <dbReference type="Proteomes" id="UP000054337"/>
    </source>
</evidence>
<evidence type="ECO:0000256" key="1">
    <source>
        <dbReference type="SAM" id="MobiDB-lite"/>
    </source>
</evidence>
<proteinExistence type="predicted"/>
<accession>W7ECY8</accession>
<feature type="compositionally biased region" description="Pro residues" evidence="1">
    <location>
        <begin position="1"/>
        <end position="12"/>
    </location>
</feature>
<dbReference type="OrthoDB" id="4590138at2759"/>
<dbReference type="RefSeq" id="XP_014555604.1">
    <property type="nucleotide sequence ID" value="XM_014700118.1"/>
</dbReference>
<dbReference type="EMBL" id="KI968744">
    <property type="protein sequence ID" value="EUN26026.1"/>
    <property type="molecule type" value="Genomic_DNA"/>
</dbReference>
<dbReference type="GeneID" id="26248288"/>
<dbReference type="Proteomes" id="UP000054337">
    <property type="component" value="Unassembled WGS sequence"/>
</dbReference>
<reference evidence="2 3" key="1">
    <citation type="journal article" date="2013" name="PLoS Genet.">
        <title>Comparative genome structure, secondary metabolite, and effector coding capacity across Cochliobolus pathogens.</title>
        <authorList>
            <person name="Condon B.J."/>
            <person name="Leng Y."/>
            <person name="Wu D."/>
            <person name="Bushley K.E."/>
            <person name="Ohm R.A."/>
            <person name="Otillar R."/>
            <person name="Martin J."/>
            <person name="Schackwitz W."/>
            <person name="Grimwood J."/>
            <person name="MohdZainudin N."/>
            <person name="Xue C."/>
            <person name="Wang R."/>
            <person name="Manning V.A."/>
            <person name="Dhillon B."/>
            <person name="Tu Z.J."/>
            <person name="Steffenson B.J."/>
            <person name="Salamov A."/>
            <person name="Sun H."/>
            <person name="Lowry S."/>
            <person name="LaButti K."/>
            <person name="Han J."/>
            <person name="Copeland A."/>
            <person name="Lindquist E."/>
            <person name="Barry K."/>
            <person name="Schmutz J."/>
            <person name="Baker S.E."/>
            <person name="Ciuffetti L.M."/>
            <person name="Grigoriev I.V."/>
            <person name="Zhong S."/>
            <person name="Turgeon B.G."/>
        </authorList>
    </citation>
    <scope>NUCLEOTIDE SEQUENCE [LARGE SCALE GENOMIC DNA]</scope>
    <source>
        <strain evidence="2 3">FI3</strain>
    </source>
</reference>
<feature type="region of interest" description="Disordered" evidence="1">
    <location>
        <begin position="1"/>
        <end position="64"/>
    </location>
</feature>
<sequence length="120" mass="12661">MSSSAPPPPPPSEQAKPTNTQDTSPQNQDQASTSAAPLPLPSPSTNDNTTQLNVDGQAVKLDHLGPLVVNKDGTLSRIANWESMAEIERQNTLRILVKRNQVRLGALRGEGGEGGQEGGK</sequence>
<gene>
    <name evidence="2" type="ORF">COCVIDRAFT_101897</name>
</gene>